<dbReference type="GO" id="GO:0003723">
    <property type="term" value="F:RNA binding"/>
    <property type="evidence" value="ECO:0007669"/>
    <property type="project" value="InterPro"/>
</dbReference>
<dbReference type="Gene3D" id="3.10.450.50">
    <property type="match status" value="1"/>
</dbReference>
<dbReference type="Gene3D" id="1.10.8.10">
    <property type="entry name" value="DNA helicase RuvA subunit, C-terminal domain"/>
    <property type="match status" value="1"/>
</dbReference>
<dbReference type="InterPro" id="IPR015245">
    <property type="entry name" value="Tap_RNA-bd"/>
</dbReference>
<dbReference type="InterPro" id="IPR032710">
    <property type="entry name" value="NTF2-like_dom_sf"/>
</dbReference>
<dbReference type="Pfam" id="PF09162">
    <property type="entry name" value="Tap-RNA_bind"/>
    <property type="match status" value="1"/>
</dbReference>
<dbReference type="FunFam" id="3.30.70.330:FF:000165">
    <property type="entry name" value="nuclear RNA export factor 1"/>
    <property type="match status" value="1"/>
</dbReference>
<gene>
    <name evidence="13" type="ORF">HJG63_012525</name>
</gene>
<dbReference type="InterPro" id="IPR035979">
    <property type="entry name" value="RBD_domain_sf"/>
</dbReference>
<evidence type="ECO:0000256" key="4">
    <source>
        <dbReference type="ARBA" id="ARBA00022448"/>
    </source>
</evidence>
<feature type="compositionally biased region" description="Basic and acidic residues" evidence="10">
    <location>
        <begin position="75"/>
        <end position="102"/>
    </location>
</feature>
<evidence type="ECO:0000259" key="12">
    <source>
        <dbReference type="PROSITE" id="PS51281"/>
    </source>
</evidence>
<dbReference type="AlphaFoldDB" id="A0A7J8EKE8"/>
<dbReference type="OrthoDB" id="25872at2759"/>
<dbReference type="SUPFAM" id="SSF46934">
    <property type="entry name" value="UBA-like"/>
    <property type="match status" value="1"/>
</dbReference>
<evidence type="ECO:0000256" key="3">
    <source>
        <dbReference type="ARBA" id="ARBA00009285"/>
    </source>
</evidence>
<keyword evidence="9" id="KW-0539">Nucleus</keyword>
<dbReference type="InterPro" id="IPR002075">
    <property type="entry name" value="NTF2_dom"/>
</dbReference>
<keyword evidence="6" id="KW-0433">Leucine-rich repeat</keyword>
<dbReference type="InterPro" id="IPR030217">
    <property type="entry name" value="NXF_fam"/>
</dbReference>
<dbReference type="PANTHER" id="PTHR10662">
    <property type="entry name" value="NUCLEAR RNA EXPORT FACTOR"/>
    <property type="match status" value="1"/>
</dbReference>
<sequence length="575" mass="66041">MGHNTQGNTLQRRPRYWGIYRRRYNNWSEHVSPSIHPSSHQQQDGDPATSDAYVDTQVRYTPYAIPHYHRRSNFKKQDQSHVNTQKEQKSPEREMKEKRQDETPGSWFKITIPFGIRYDEKWLLNLIQKQCSVPFTPVEFHYEKMQAQFFVEHASIAFALKNVNGKIWDDNNEKISVFVGPSDAPHSVQKELNSEKVEQTKLTMNKLCDVSRDFLDVQRCCFDPDLMTNGTETAPNPIICMAASLQIDEKNMSKVKSAGESDQSKGLEPEEMNANRNPLCTTISDKSTNISTILELFPKLLCLDGQEPPPPTNFGIEAHKKLPTYRGNVFGSDMLSLVLQFLQQYYLIYDSGDRHCLLCAYHDKACFSLTIPFNPKDTSLSSLFEYLNDNRNMKKFKDPYLRVQLLKHTKHDIVCSLCVLPKTQHDLSSFVVDMWFQTERMLCFSVYGVFKEVEGRSQGSVRAFARTFITTFASSSSLCIMNDELFVRDTTPKESQSEFSIQVPTPITSSLPTLTQEQQEMVQAFSTQSRMNLQWSQKCLHDNDWVYTRAAEVLSLPKAKHKIPDKALPQADPGS</sequence>
<dbReference type="InterPro" id="IPR057125">
    <property type="entry name" value="NXF1/2/3/5-like_LRR"/>
</dbReference>
<feature type="domain" description="NTF2" evidence="11">
    <location>
        <begin position="337"/>
        <end position="487"/>
    </location>
</feature>
<dbReference type="PROSITE" id="PS51281">
    <property type="entry name" value="TAP_C"/>
    <property type="match status" value="1"/>
</dbReference>
<dbReference type="EMBL" id="JACASE010000009">
    <property type="protein sequence ID" value="KAF6435801.1"/>
    <property type="molecule type" value="Genomic_DNA"/>
</dbReference>
<keyword evidence="4" id="KW-0813">Transport</keyword>
<dbReference type="InterPro" id="IPR009060">
    <property type="entry name" value="UBA-like_sf"/>
</dbReference>
<dbReference type="PANTHER" id="PTHR10662:SF12">
    <property type="entry name" value="NUCLEAR RNA EXPORT FACTOR 3"/>
    <property type="match status" value="1"/>
</dbReference>
<accession>A0A7J8EKE8</accession>
<evidence type="ECO:0000256" key="1">
    <source>
        <dbReference type="ARBA" id="ARBA00004496"/>
    </source>
</evidence>
<evidence type="ECO:0000256" key="2">
    <source>
        <dbReference type="ARBA" id="ARBA00004642"/>
    </source>
</evidence>
<dbReference type="InterPro" id="IPR012677">
    <property type="entry name" value="Nucleotide-bd_a/b_plait_sf"/>
</dbReference>
<keyword evidence="14" id="KW-1185">Reference proteome</keyword>
<dbReference type="SUPFAM" id="SSF54928">
    <property type="entry name" value="RNA-binding domain, RBD"/>
    <property type="match status" value="1"/>
</dbReference>
<dbReference type="Pfam" id="PF22602">
    <property type="entry name" value="NXF_NTF2"/>
    <property type="match status" value="1"/>
</dbReference>
<dbReference type="Gene3D" id="3.80.10.10">
    <property type="entry name" value="Ribonuclease Inhibitor"/>
    <property type="match status" value="2"/>
</dbReference>
<reference evidence="13 14" key="1">
    <citation type="journal article" date="2020" name="Nature">
        <title>Six reference-quality genomes reveal evolution of bat adaptations.</title>
        <authorList>
            <person name="Jebb D."/>
            <person name="Huang Z."/>
            <person name="Pippel M."/>
            <person name="Hughes G.M."/>
            <person name="Lavrichenko K."/>
            <person name="Devanna P."/>
            <person name="Winkler S."/>
            <person name="Jermiin L.S."/>
            <person name="Skirmuntt E.C."/>
            <person name="Katzourakis A."/>
            <person name="Burkitt-Gray L."/>
            <person name="Ray D.A."/>
            <person name="Sullivan K.A.M."/>
            <person name="Roscito J.G."/>
            <person name="Kirilenko B.M."/>
            <person name="Davalos L.M."/>
            <person name="Corthals A.P."/>
            <person name="Power M.L."/>
            <person name="Jones G."/>
            <person name="Ransome R.D."/>
            <person name="Dechmann D.K.N."/>
            <person name="Locatelli A.G."/>
            <person name="Puechmaille S.J."/>
            <person name="Fedrigo O."/>
            <person name="Jarvis E.D."/>
            <person name="Hiller M."/>
            <person name="Vernes S.C."/>
            <person name="Myers E.W."/>
            <person name="Teeling E.C."/>
        </authorList>
    </citation>
    <scope>NUCLEOTIDE SEQUENCE [LARGE SCALE GENOMIC DNA]</scope>
    <source>
        <strain evidence="13">MRouAeg1</strain>
        <tissue evidence="13">Muscle</tissue>
    </source>
</reference>
<evidence type="ECO:0000313" key="14">
    <source>
        <dbReference type="Proteomes" id="UP000593571"/>
    </source>
</evidence>
<dbReference type="GO" id="GO:0005737">
    <property type="term" value="C:cytoplasm"/>
    <property type="evidence" value="ECO:0007669"/>
    <property type="project" value="UniProtKB-SubCell"/>
</dbReference>
<name>A0A7J8EKE8_ROUAE</name>
<evidence type="ECO:0000256" key="8">
    <source>
        <dbReference type="ARBA" id="ARBA00022816"/>
    </source>
</evidence>
<dbReference type="GO" id="GO:0005654">
    <property type="term" value="C:nucleoplasm"/>
    <property type="evidence" value="ECO:0007669"/>
    <property type="project" value="UniProtKB-SubCell"/>
</dbReference>
<dbReference type="InterPro" id="IPR005637">
    <property type="entry name" value="TAP_C_dom"/>
</dbReference>
<dbReference type="CDD" id="cd14342">
    <property type="entry name" value="UBA_TAP-C"/>
    <property type="match status" value="1"/>
</dbReference>
<evidence type="ECO:0000256" key="7">
    <source>
        <dbReference type="ARBA" id="ARBA00022737"/>
    </source>
</evidence>
<keyword evidence="7" id="KW-0677">Repeat</keyword>
<keyword evidence="5" id="KW-0963">Cytoplasm</keyword>
<evidence type="ECO:0000256" key="6">
    <source>
        <dbReference type="ARBA" id="ARBA00022614"/>
    </source>
</evidence>
<dbReference type="Gene3D" id="3.30.70.330">
    <property type="match status" value="1"/>
</dbReference>
<evidence type="ECO:0000259" key="11">
    <source>
        <dbReference type="PROSITE" id="PS50177"/>
    </source>
</evidence>
<feature type="region of interest" description="Disordered" evidence="10">
    <location>
        <begin position="31"/>
        <end position="50"/>
    </location>
</feature>
<dbReference type="SUPFAM" id="SSF54427">
    <property type="entry name" value="NTF2-like"/>
    <property type="match status" value="1"/>
</dbReference>
<feature type="region of interest" description="Disordered" evidence="10">
    <location>
        <begin position="71"/>
        <end position="102"/>
    </location>
</feature>
<feature type="compositionally biased region" description="Low complexity" evidence="10">
    <location>
        <begin position="31"/>
        <end position="42"/>
    </location>
</feature>
<dbReference type="PROSITE" id="PS50177">
    <property type="entry name" value="NTF2_DOMAIN"/>
    <property type="match status" value="1"/>
</dbReference>
<evidence type="ECO:0008006" key="15">
    <source>
        <dbReference type="Google" id="ProtNLM"/>
    </source>
</evidence>
<dbReference type="Proteomes" id="UP000593571">
    <property type="component" value="Unassembled WGS sequence"/>
</dbReference>
<protein>
    <recommendedName>
        <fullName evidence="15">Nuclear RNA export factor 3</fullName>
    </recommendedName>
</protein>
<dbReference type="FunFam" id="1.10.8.10:FF:000018">
    <property type="entry name" value="Nuclear RNA export factor 1"/>
    <property type="match status" value="1"/>
</dbReference>
<evidence type="ECO:0000256" key="9">
    <source>
        <dbReference type="ARBA" id="ARBA00023242"/>
    </source>
</evidence>
<dbReference type="Pfam" id="PF24048">
    <property type="entry name" value="LRR_NXF1-5"/>
    <property type="match status" value="1"/>
</dbReference>
<comment type="subcellular location">
    <subcellularLocation>
        <location evidence="1">Cytoplasm</location>
    </subcellularLocation>
    <subcellularLocation>
        <location evidence="2">Nucleus</location>
        <location evidence="2">Nucleoplasm</location>
    </subcellularLocation>
</comment>
<dbReference type="Pfam" id="PF03943">
    <property type="entry name" value="TAP_C"/>
    <property type="match status" value="1"/>
</dbReference>
<keyword evidence="8" id="KW-0509">mRNA transport</keyword>
<dbReference type="SMART" id="SM00804">
    <property type="entry name" value="TAP_C"/>
    <property type="match status" value="1"/>
</dbReference>
<feature type="region of interest" description="Disordered" evidence="10">
    <location>
        <begin position="254"/>
        <end position="276"/>
    </location>
</feature>
<dbReference type="InterPro" id="IPR018222">
    <property type="entry name" value="Nuclear_transport_factor_2_euk"/>
</dbReference>
<comment type="similarity">
    <text evidence="3">Belongs to the NXF family.</text>
</comment>
<dbReference type="GO" id="GO:0016973">
    <property type="term" value="P:poly(A)+ mRNA export from nucleus"/>
    <property type="evidence" value="ECO:0007669"/>
    <property type="project" value="TreeGrafter"/>
</dbReference>
<proteinExistence type="inferred from homology"/>
<evidence type="ECO:0000256" key="10">
    <source>
        <dbReference type="SAM" id="MobiDB-lite"/>
    </source>
</evidence>
<comment type="caution">
    <text evidence="13">The sequence shown here is derived from an EMBL/GenBank/DDBJ whole genome shotgun (WGS) entry which is preliminary data.</text>
</comment>
<feature type="domain" description="TAP-C" evidence="12">
    <location>
        <begin position="516"/>
        <end position="571"/>
    </location>
</feature>
<evidence type="ECO:0000313" key="13">
    <source>
        <dbReference type="EMBL" id="KAF6435801.1"/>
    </source>
</evidence>
<dbReference type="FunFam" id="3.10.450.50:FF:000004">
    <property type="entry name" value="Nuclear RNA export factor 1"/>
    <property type="match status" value="1"/>
</dbReference>
<organism evidence="13 14">
    <name type="scientific">Rousettus aegyptiacus</name>
    <name type="common">Egyptian fruit bat</name>
    <name type="synonym">Pteropus aegyptiacus</name>
    <dbReference type="NCBI Taxonomy" id="9407"/>
    <lineage>
        <taxon>Eukaryota</taxon>
        <taxon>Metazoa</taxon>
        <taxon>Chordata</taxon>
        <taxon>Craniata</taxon>
        <taxon>Vertebrata</taxon>
        <taxon>Euteleostomi</taxon>
        <taxon>Mammalia</taxon>
        <taxon>Eutheria</taxon>
        <taxon>Laurasiatheria</taxon>
        <taxon>Chiroptera</taxon>
        <taxon>Yinpterochiroptera</taxon>
        <taxon>Pteropodoidea</taxon>
        <taxon>Pteropodidae</taxon>
        <taxon>Rousettinae</taxon>
        <taxon>Rousettus</taxon>
    </lineage>
</organism>
<feature type="compositionally biased region" description="Basic and acidic residues" evidence="10">
    <location>
        <begin position="254"/>
        <end position="268"/>
    </location>
</feature>
<dbReference type="InterPro" id="IPR032675">
    <property type="entry name" value="LRR_dom_sf"/>
</dbReference>
<evidence type="ECO:0000256" key="5">
    <source>
        <dbReference type="ARBA" id="ARBA00022490"/>
    </source>
</evidence>